<accession>A0A140D9F8</accession>
<evidence type="ECO:0000256" key="1">
    <source>
        <dbReference type="SAM" id="MobiDB-lite"/>
    </source>
</evidence>
<reference evidence="2 4" key="1">
    <citation type="journal article" date="2016" name="Front. Microbiol.">
        <title>Genome Sequence of the Piezophilic, Mesophilic Sulfate-Reducing Bacterium Desulfovibrio indicus J2T.</title>
        <authorList>
            <person name="Cao J."/>
            <person name="Maignien L."/>
            <person name="Shao Z."/>
            <person name="Alain K."/>
            <person name="Jebbar M."/>
        </authorList>
    </citation>
    <scope>NUCLEOTIDE SEQUENCE [LARGE SCALE GENOMIC DNA]</scope>
    <source>
        <strain evidence="2 4">J2</strain>
    </source>
</reference>
<feature type="region of interest" description="Disordered" evidence="1">
    <location>
        <begin position="96"/>
        <end position="115"/>
    </location>
</feature>
<reference evidence="3 5" key="2">
    <citation type="submission" date="2019-03" db="EMBL/GenBank/DDBJ databases">
        <title>Genomic Encyclopedia of Type Strains, Phase IV (KMG-IV): sequencing the most valuable type-strain genomes for metagenomic binning, comparative biology and taxonomic classification.</title>
        <authorList>
            <person name="Goeker M."/>
        </authorList>
    </citation>
    <scope>NUCLEOTIDE SEQUENCE [LARGE SCALE GENOMIC DNA]</scope>
    <source>
        <strain evidence="3 5">DSM 101483</strain>
    </source>
</reference>
<dbReference type="EMBL" id="SOBK01000008">
    <property type="protein sequence ID" value="TDT87498.1"/>
    <property type="molecule type" value="Genomic_DNA"/>
</dbReference>
<evidence type="ECO:0000313" key="4">
    <source>
        <dbReference type="Proteomes" id="UP000055611"/>
    </source>
</evidence>
<keyword evidence="4" id="KW-1185">Reference proteome</keyword>
<dbReference type="RefSeq" id="WP_066799322.1">
    <property type="nucleotide sequence ID" value="NZ_CP014206.1"/>
</dbReference>
<evidence type="ECO:0000313" key="3">
    <source>
        <dbReference type="EMBL" id="TDT87498.1"/>
    </source>
</evidence>
<dbReference type="AlphaFoldDB" id="A0A140D9F8"/>
<proteinExistence type="predicted"/>
<name>A0A140D9F8_9BACT</name>
<dbReference type="KEGG" id="dej:AWY79_01230"/>
<gene>
    <name evidence="2" type="ORF">AWY79_01230</name>
    <name evidence="3" type="ORF">EDC59_108164</name>
</gene>
<sequence length="145" mass="15700">MRITSQATELYRRTSSLGETRSEKPSVQPQARTTTTSFGFRLGKFGMDYREETTVLDPSLSHDVRERRQKARAFRAEAEVESLRAEVGATGAVYREGQSAGSSADTGVSDGEVPSRSRVRSALSAYARAAAQVFPPPGQMLAGVV</sequence>
<evidence type="ECO:0000313" key="5">
    <source>
        <dbReference type="Proteomes" id="UP000295506"/>
    </source>
</evidence>
<feature type="region of interest" description="Disordered" evidence="1">
    <location>
        <begin position="1"/>
        <end position="35"/>
    </location>
</feature>
<dbReference type="EMBL" id="CP014206">
    <property type="protein sequence ID" value="AMK09825.1"/>
    <property type="molecule type" value="Genomic_DNA"/>
</dbReference>
<evidence type="ECO:0000313" key="2">
    <source>
        <dbReference type="EMBL" id="AMK09825.1"/>
    </source>
</evidence>
<dbReference type="Proteomes" id="UP000055611">
    <property type="component" value="Chromosome"/>
</dbReference>
<organism evidence="3 5">
    <name type="scientific">Pseudodesulfovibrio indicus</name>
    <dbReference type="NCBI Taxonomy" id="1716143"/>
    <lineage>
        <taxon>Bacteria</taxon>
        <taxon>Pseudomonadati</taxon>
        <taxon>Thermodesulfobacteriota</taxon>
        <taxon>Desulfovibrionia</taxon>
        <taxon>Desulfovibrionales</taxon>
        <taxon>Desulfovibrionaceae</taxon>
    </lineage>
</organism>
<protein>
    <submittedName>
        <fullName evidence="3">Uncharacterized protein</fullName>
    </submittedName>
</protein>
<dbReference type="OrthoDB" id="5456720at2"/>
<dbReference type="Proteomes" id="UP000295506">
    <property type="component" value="Unassembled WGS sequence"/>
</dbReference>